<dbReference type="InterPro" id="IPR000073">
    <property type="entry name" value="AB_hydrolase_1"/>
</dbReference>
<protein>
    <submittedName>
        <fullName evidence="2">Pimeloyl-ACP methyl ester carboxylesterase</fullName>
    </submittedName>
</protein>
<dbReference type="PANTHER" id="PTHR43194:SF2">
    <property type="entry name" value="PEROXISOMAL MEMBRANE PROTEIN LPX1"/>
    <property type="match status" value="1"/>
</dbReference>
<dbReference type="OrthoDB" id="63519at2"/>
<organism evidence="2 3">
    <name type="scientific">Prauserella rugosa</name>
    <dbReference type="NCBI Taxonomy" id="43354"/>
    <lineage>
        <taxon>Bacteria</taxon>
        <taxon>Bacillati</taxon>
        <taxon>Actinomycetota</taxon>
        <taxon>Actinomycetes</taxon>
        <taxon>Pseudonocardiales</taxon>
        <taxon>Pseudonocardiaceae</taxon>
        <taxon>Prauserella</taxon>
    </lineage>
</organism>
<dbReference type="RefSeq" id="WP_030532245.1">
    <property type="nucleotide sequence ID" value="NZ_JOIJ01000007.1"/>
</dbReference>
<proteinExistence type="predicted"/>
<dbReference type="InterPro" id="IPR029058">
    <property type="entry name" value="AB_hydrolase_fold"/>
</dbReference>
<dbReference type="AlphaFoldDB" id="A0A660CHK2"/>
<dbReference type="SUPFAM" id="SSF53474">
    <property type="entry name" value="alpha/beta-Hydrolases"/>
    <property type="match status" value="1"/>
</dbReference>
<accession>A0A660CHK2</accession>
<dbReference type="EMBL" id="VLJV01000001">
    <property type="protein sequence ID" value="TWH21123.1"/>
    <property type="molecule type" value="Genomic_DNA"/>
</dbReference>
<name>A0A660CHK2_9PSEU</name>
<dbReference type="Pfam" id="PF00561">
    <property type="entry name" value="Abhydrolase_1"/>
    <property type="match status" value="1"/>
</dbReference>
<evidence type="ECO:0000313" key="2">
    <source>
        <dbReference type="EMBL" id="TWH21123.1"/>
    </source>
</evidence>
<evidence type="ECO:0000259" key="1">
    <source>
        <dbReference type="Pfam" id="PF00561"/>
    </source>
</evidence>
<comment type="caution">
    <text evidence="2">The sequence shown here is derived from an EMBL/GenBank/DDBJ whole genome shotgun (WGS) entry which is preliminary data.</text>
</comment>
<dbReference type="Gene3D" id="3.40.50.1820">
    <property type="entry name" value="alpha/beta hydrolase"/>
    <property type="match status" value="1"/>
</dbReference>
<dbReference type="Proteomes" id="UP000317303">
    <property type="component" value="Unassembled WGS sequence"/>
</dbReference>
<gene>
    <name evidence="2" type="ORF">JD82_02977</name>
</gene>
<dbReference type="GO" id="GO:0003824">
    <property type="term" value="F:catalytic activity"/>
    <property type="evidence" value="ECO:0007669"/>
    <property type="project" value="UniProtKB-ARBA"/>
</dbReference>
<reference evidence="2 3" key="1">
    <citation type="submission" date="2019-07" db="EMBL/GenBank/DDBJ databases">
        <title>R&amp;d 2014.</title>
        <authorList>
            <person name="Klenk H.-P."/>
        </authorList>
    </citation>
    <scope>NUCLEOTIDE SEQUENCE [LARGE SCALE GENOMIC DNA]</scope>
    <source>
        <strain evidence="2 3">DSM 43194</strain>
    </source>
</reference>
<feature type="domain" description="AB hydrolase-1" evidence="1">
    <location>
        <begin position="15"/>
        <end position="238"/>
    </location>
</feature>
<evidence type="ECO:0000313" key="3">
    <source>
        <dbReference type="Proteomes" id="UP000317303"/>
    </source>
</evidence>
<keyword evidence="3" id="KW-1185">Reference proteome</keyword>
<dbReference type="InterPro" id="IPR050228">
    <property type="entry name" value="Carboxylesterase_BioH"/>
</dbReference>
<dbReference type="PANTHER" id="PTHR43194">
    <property type="entry name" value="HYDROLASE ALPHA/BETA FOLD FAMILY"/>
    <property type="match status" value="1"/>
</dbReference>
<sequence>MRHGDGVVDFGGQGPLIVLLHGLMGRATTWWRVARHLTAYGHVVGLDARAHGRSPRPSPREVPARVEDFAGDVAELIERLDEGPAVVIGHSMGGLHAIVLAATRPELVRGVVTEDIAPDQRGRTVDDWRAHFESWPDAFTSLAHVREFFGDTGDYFVECVTEHDDGYRLIADLEDLYVIAAEWGRRDYWSYVDKLACPLLVIEAGDTAMPEGGQAELARRAGGRHLVVEGAGHVVHDSAPEQYRGAVEAFLSELFSR</sequence>